<organism evidence="1 2">
    <name type="scientific">Glossina pallidipes</name>
    <name type="common">Tsetse fly</name>
    <dbReference type="NCBI Taxonomy" id="7398"/>
    <lineage>
        <taxon>Eukaryota</taxon>
        <taxon>Metazoa</taxon>
        <taxon>Ecdysozoa</taxon>
        <taxon>Arthropoda</taxon>
        <taxon>Hexapoda</taxon>
        <taxon>Insecta</taxon>
        <taxon>Pterygota</taxon>
        <taxon>Neoptera</taxon>
        <taxon>Endopterygota</taxon>
        <taxon>Diptera</taxon>
        <taxon>Brachycera</taxon>
        <taxon>Muscomorpha</taxon>
        <taxon>Hippoboscoidea</taxon>
        <taxon>Glossinidae</taxon>
        <taxon>Glossina</taxon>
    </lineage>
</organism>
<sequence length="87" mass="9910">MASYLAIITLQQSPIALKRFWLHARRVLNPLTTRRRGCPSGGAQPQQSNAVHTIEEINNSFTLKYRKAIRSLAFAVYLKDLIDRPTD</sequence>
<reference evidence="1" key="2">
    <citation type="submission" date="2020-05" db="UniProtKB">
        <authorList>
            <consortium name="EnsemblMetazoa"/>
        </authorList>
    </citation>
    <scope>IDENTIFICATION</scope>
    <source>
        <strain evidence="1">IAEA</strain>
    </source>
</reference>
<accession>A0A1A9ZRP9</accession>
<dbReference type="AlphaFoldDB" id="A0A1A9ZRP9"/>
<keyword evidence="2" id="KW-1185">Reference proteome</keyword>
<name>A0A1A9ZRP9_GLOPL</name>
<proteinExistence type="predicted"/>
<evidence type="ECO:0000313" key="2">
    <source>
        <dbReference type="Proteomes" id="UP000092445"/>
    </source>
</evidence>
<reference evidence="2" key="1">
    <citation type="submission" date="2014-03" db="EMBL/GenBank/DDBJ databases">
        <authorList>
            <person name="Aksoy S."/>
            <person name="Warren W."/>
            <person name="Wilson R.K."/>
        </authorList>
    </citation>
    <scope>NUCLEOTIDE SEQUENCE [LARGE SCALE GENOMIC DNA]</scope>
    <source>
        <strain evidence="2">IAEA</strain>
    </source>
</reference>
<evidence type="ECO:0000313" key="1">
    <source>
        <dbReference type="EnsemblMetazoa" id="GPAI022951-PA"/>
    </source>
</evidence>
<dbReference type="EnsemblMetazoa" id="GPAI022951-RA">
    <property type="protein sequence ID" value="GPAI022951-PA"/>
    <property type="gene ID" value="GPAI022951"/>
</dbReference>
<dbReference type="VEuPathDB" id="VectorBase:GPAI022951"/>
<dbReference type="Proteomes" id="UP000092445">
    <property type="component" value="Unassembled WGS sequence"/>
</dbReference>
<protein>
    <submittedName>
        <fullName evidence="1">Uncharacterized protein</fullName>
    </submittedName>
</protein>